<dbReference type="InterPro" id="IPR051203">
    <property type="entry name" value="Polysaccharide_Synthase-Rel"/>
</dbReference>
<comment type="caution">
    <text evidence="4">The sequence shown here is derived from an EMBL/GenBank/DDBJ whole genome shotgun (WGS) entry which is preliminary data.</text>
</comment>
<organism evidence="4 5">
    <name type="scientific">Sphingobacterium zeae</name>
    <dbReference type="NCBI Taxonomy" id="1776859"/>
    <lineage>
        <taxon>Bacteria</taxon>
        <taxon>Pseudomonadati</taxon>
        <taxon>Bacteroidota</taxon>
        <taxon>Sphingobacteriia</taxon>
        <taxon>Sphingobacteriales</taxon>
        <taxon>Sphingobacteriaceae</taxon>
        <taxon>Sphingobacterium</taxon>
    </lineage>
</organism>
<dbReference type="InterPro" id="IPR003869">
    <property type="entry name" value="Polysac_CapD-like"/>
</dbReference>
<sequence>MEVRNKQSNSGDRLKGFLRKDGPRWLVFLIDLFIVWFNFVLSYILVMKHRGVIPWPIMLLESAIISSIYVIIFIWFKPYQSIVRRTGLRDLKLIGNCIAVAFIIGVSLSYLWEAIVSNPIESRYYVSQTQLLFHALLTGISMASVRLLYKTAYHSFFWNSRQNAIPVILFGAGNMGHNTYNLLQLGSRNRYKVVAIIDDNPNRIGRYIQGIRVRPLEELNEKLLERIGGAQELVIAIDNSSPERLKNISSKAELLPIKIKIIPNSAALLEGNVATQQIRALKVSDLLGRKAIQLDNPIIKEALADKVVLVTGGAGSIGSELVRQIALVTQHLIVLDQAESALYDIQQELRSNPFFEHFNFIVGDVRDKDFMESVFQHYRPEFIFHAAAYKHVPLMEANPYEAIWTNIFGSYNLALLADKYQVEKFVMVSTDKAVNPTNVMGATKRVAEIAVSVVNERSKTNFIVTRFGNVLGSNGSVIPLFEKQIEKGGPITITHPDITRYFMTIPEACQLVQEAGVMGNGGEIFVFDMGESVKIMDLAKQMIRLKGLSYPEDIDIKIVGLRPGEKVYEELLANGENTEKTYHEKIMIAKVNTVNLAGKKIIIDQLCELVMRANPMDDKIKMVSLIKSIVPEFKSQNSIFEDLDNNLLTN</sequence>
<comment type="similarity">
    <text evidence="1">Belongs to the polysaccharide synthase family.</text>
</comment>
<dbReference type="PANTHER" id="PTHR43318:SF1">
    <property type="entry name" value="POLYSACCHARIDE BIOSYNTHESIS PROTEIN EPSC-RELATED"/>
    <property type="match status" value="1"/>
</dbReference>
<evidence type="ECO:0000259" key="3">
    <source>
        <dbReference type="Pfam" id="PF02719"/>
    </source>
</evidence>
<dbReference type="InterPro" id="IPR029063">
    <property type="entry name" value="SAM-dependent_MTases_sf"/>
</dbReference>
<dbReference type="Pfam" id="PF13727">
    <property type="entry name" value="CoA_binding_3"/>
    <property type="match status" value="1"/>
</dbReference>
<proteinExistence type="inferred from homology"/>
<protein>
    <submittedName>
        <fullName evidence="4">FlaA1/EpsC-like NDP-sugar epimerase</fullName>
    </submittedName>
</protein>
<dbReference type="PANTHER" id="PTHR43318">
    <property type="entry name" value="UDP-N-ACETYLGLUCOSAMINE 4,6-DEHYDRATASE"/>
    <property type="match status" value="1"/>
</dbReference>
<dbReference type="RefSeq" id="WP_307184259.1">
    <property type="nucleotide sequence ID" value="NZ_JAUTBA010000001.1"/>
</dbReference>
<gene>
    <name evidence="4" type="ORF">QE382_000113</name>
</gene>
<evidence type="ECO:0000313" key="5">
    <source>
        <dbReference type="Proteomes" id="UP001244640"/>
    </source>
</evidence>
<dbReference type="CDD" id="cd05237">
    <property type="entry name" value="UDP_invert_4-6DH_SDR_e"/>
    <property type="match status" value="1"/>
</dbReference>
<dbReference type="Proteomes" id="UP001244640">
    <property type="component" value="Unassembled WGS sequence"/>
</dbReference>
<dbReference type="Gene3D" id="3.40.50.720">
    <property type="entry name" value="NAD(P)-binding Rossmann-like Domain"/>
    <property type="match status" value="2"/>
</dbReference>
<dbReference type="Pfam" id="PF02719">
    <property type="entry name" value="Polysacc_synt_2"/>
    <property type="match status" value="1"/>
</dbReference>
<reference evidence="4 5" key="1">
    <citation type="submission" date="2023-07" db="EMBL/GenBank/DDBJ databases">
        <title>Functional and genomic diversity of the sorghum phyllosphere microbiome.</title>
        <authorList>
            <person name="Shade A."/>
        </authorList>
    </citation>
    <scope>NUCLEOTIDE SEQUENCE [LARGE SCALE GENOMIC DNA]</scope>
    <source>
        <strain evidence="4 5">SORGH_AS_0892</strain>
    </source>
</reference>
<dbReference type="InterPro" id="IPR036291">
    <property type="entry name" value="NAD(P)-bd_dom_sf"/>
</dbReference>
<dbReference type="SUPFAM" id="SSF51735">
    <property type="entry name" value="NAD(P)-binding Rossmann-fold domains"/>
    <property type="match status" value="1"/>
</dbReference>
<dbReference type="SUPFAM" id="SSF53335">
    <property type="entry name" value="S-adenosyl-L-methionine-dependent methyltransferases"/>
    <property type="match status" value="1"/>
</dbReference>
<feature type="transmembrane region" description="Helical" evidence="2">
    <location>
        <begin position="93"/>
        <end position="112"/>
    </location>
</feature>
<feature type="domain" description="Polysaccharide biosynthesis protein CapD-like" evidence="3">
    <location>
        <begin position="308"/>
        <end position="590"/>
    </location>
</feature>
<feature type="transmembrane region" description="Helical" evidence="2">
    <location>
        <begin position="25"/>
        <end position="46"/>
    </location>
</feature>
<keyword evidence="2" id="KW-0472">Membrane</keyword>
<name>A0ABU0TZJ1_9SPHI</name>
<evidence type="ECO:0000313" key="4">
    <source>
        <dbReference type="EMBL" id="MDQ1148129.1"/>
    </source>
</evidence>
<keyword evidence="2" id="KW-0812">Transmembrane</keyword>
<keyword evidence="2" id="KW-1133">Transmembrane helix</keyword>
<accession>A0ABU0TZJ1</accession>
<keyword evidence="5" id="KW-1185">Reference proteome</keyword>
<feature type="transmembrane region" description="Helical" evidence="2">
    <location>
        <begin position="52"/>
        <end position="72"/>
    </location>
</feature>
<evidence type="ECO:0000256" key="2">
    <source>
        <dbReference type="SAM" id="Phobius"/>
    </source>
</evidence>
<evidence type="ECO:0000256" key="1">
    <source>
        <dbReference type="ARBA" id="ARBA00007430"/>
    </source>
</evidence>
<dbReference type="EMBL" id="JAUTBA010000001">
    <property type="protein sequence ID" value="MDQ1148129.1"/>
    <property type="molecule type" value="Genomic_DNA"/>
</dbReference>